<name>A0A7C9B8X8_9BACT</name>
<dbReference type="InterPro" id="IPR027417">
    <property type="entry name" value="P-loop_NTPase"/>
</dbReference>
<dbReference type="SUPFAM" id="SSF52540">
    <property type="entry name" value="P-loop containing nucleoside triphosphate hydrolases"/>
    <property type="match status" value="1"/>
</dbReference>
<keyword evidence="2" id="KW-0547">Nucleotide-binding</keyword>
<dbReference type="PROSITE" id="PS50893">
    <property type="entry name" value="ABC_TRANSPORTER_2"/>
    <property type="match status" value="1"/>
</dbReference>
<keyword evidence="3 5" id="KW-0067">ATP-binding</keyword>
<dbReference type="InterPro" id="IPR003439">
    <property type="entry name" value="ABC_transporter-like_ATP-bd"/>
</dbReference>
<keyword evidence="6" id="KW-1185">Reference proteome</keyword>
<sequence length="222" mass="24600">MTLSVQNLRKSYGNHEVLAIPEWSIDDGIYWIQGENGAGKSTLFRTLAGMLPYEGTILLDDRYDLRKQPVEYRLRLNLGEAEPLYPAFLTPADLLAFVAEAKRSPAGQVEELVNALGINFLDQTMGACSSGMIKKTSLALAFLGEPRIIILDEPLITIDQEARGNLFGLIHAYRARGVTFLLSSHQPFEHDDLVITASYALRNKTMMLQNPLAQPNAPEVPS</sequence>
<keyword evidence="1" id="KW-0813">Transport</keyword>
<protein>
    <submittedName>
        <fullName evidence="5">ATP-binding cassette domain-containing protein</fullName>
    </submittedName>
</protein>
<dbReference type="Gene3D" id="3.40.50.300">
    <property type="entry name" value="P-loop containing nucleotide triphosphate hydrolases"/>
    <property type="match status" value="1"/>
</dbReference>
<dbReference type="Proteomes" id="UP000479293">
    <property type="component" value="Unassembled WGS sequence"/>
</dbReference>
<accession>A0A7C9B8X8</accession>
<evidence type="ECO:0000256" key="3">
    <source>
        <dbReference type="ARBA" id="ARBA00022840"/>
    </source>
</evidence>
<dbReference type="InterPro" id="IPR051782">
    <property type="entry name" value="ABC_Transporter_VariousFunc"/>
</dbReference>
<dbReference type="AlphaFoldDB" id="A0A7C9B8X8"/>
<evidence type="ECO:0000313" key="5">
    <source>
        <dbReference type="EMBL" id="MPR33002.1"/>
    </source>
</evidence>
<evidence type="ECO:0000313" key="6">
    <source>
        <dbReference type="Proteomes" id="UP000479293"/>
    </source>
</evidence>
<dbReference type="PANTHER" id="PTHR42939">
    <property type="entry name" value="ABC TRANSPORTER ATP-BINDING PROTEIN ALBC-RELATED"/>
    <property type="match status" value="1"/>
</dbReference>
<dbReference type="SMART" id="SM00382">
    <property type="entry name" value="AAA"/>
    <property type="match status" value="1"/>
</dbReference>
<dbReference type="RefSeq" id="WP_152757910.1">
    <property type="nucleotide sequence ID" value="NZ_WHLY01000002.1"/>
</dbReference>
<organism evidence="5 6">
    <name type="scientific">Salmonirosea aquatica</name>
    <dbReference type="NCBI Taxonomy" id="2654236"/>
    <lineage>
        <taxon>Bacteria</taxon>
        <taxon>Pseudomonadati</taxon>
        <taxon>Bacteroidota</taxon>
        <taxon>Cytophagia</taxon>
        <taxon>Cytophagales</taxon>
        <taxon>Spirosomataceae</taxon>
        <taxon>Salmonirosea</taxon>
    </lineage>
</organism>
<dbReference type="PANTHER" id="PTHR42939:SF1">
    <property type="entry name" value="ABC TRANSPORTER ATP-BINDING PROTEIN ALBC-RELATED"/>
    <property type="match status" value="1"/>
</dbReference>
<feature type="domain" description="ABC transporter" evidence="4">
    <location>
        <begin position="3"/>
        <end position="220"/>
    </location>
</feature>
<dbReference type="GO" id="GO:0005524">
    <property type="term" value="F:ATP binding"/>
    <property type="evidence" value="ECO:0007669"/>
    <property type="project" value="UniProtKB-KW"/>
</dbReference>
<evidence type="ECO:0000256" key="1">
    <source>
        <dbReference type="ARBA" id="ARBA00022448"/>
    </source>
</evidence>
<gene>
    <name evidence="5" type="ORF">GBK04_06420</name>
</gene>
<dbReference type="Pfam" id="PF00005">
    <property type="entry name" value="ABC_tran"/>
    <property type="match status" value="1"/>
</dbReference>
<dbReference type="InterPro" id="IPR003593">
    <property type="entry name" value="AAA+_ATPase"/>
</dbReference>
<reference evidence="5 6" key="1">
    <citation type="submission" date="2019-10" db="EMBL/GenBank/DDBJ databases">
        <title>Draft Genome Sequence of Cytophagaceae sp. SJW1-29.</title>
        <authorList>
            <person name="Choi A."/>
        </authorList>
    </citation>
    <scope>NUCLEOTIDE SEQUENCE [LARGE SCALE GENOMIC DNA]</scope>
    <source>
        <strain evidence="5 6">SJW1-29</strain>
    </source>
</reference>
<comment type="caution">
    <text evidence="5">The sequence shown here is derived from an EMBL/GenBank/DDBJ whole genome shotgun (WGS) entry which is preliminary data.</text>
</comment>
<evidence type="ECO:0000259" key="4">
    <source>
        <dbReference type="PROSITE" id="PS50893"/>
    </source>
</evidence>
<dbReference type="GO" id="GO:0016887">
    <property type="term" value="F:ATP hydrolysis activity"/>
    <property type="evidence" value="ECO:0007669"/>
    <property type="project" value="InterPro"/>
</dbReference>
<dbReference type="EMBL" id="WHLY01000002">
    <property type="protein sequence ID" value="MPR33002.1"/>
    <property type="molecule type" value="Genomic_DNA"/>
</dbReference>
<proteinExistence type="predicted"/>
<evidence type="ECO:0000256" key="2">
    <source>
        <dbReference type="ARBA" id="ARBA00022741"/>
    </source>
</evidence>